<feature type="transmembrane region" description="Helical" evidence="6">
    <location>
        <begin position="349"/>
        <end position="373"/>
    </location>
</feature>
<evidence type="ECO:0000256" key="4">
    <source>
        <dbReference type="ARBA" id="ARBA00023136"/>
    </source>
</evidence>
<sequence length="617" mass="69280">MGSRRGRLNWSNLDVRISDDVIEKQHRFTASNLSPTTSTLSQDVTNDEKKSSPLTVSVKRSWVPKTDVGEMLAEQFICNFMLTDAEQTMIDQKYKKTMDNDQKYNRRIHNDQKYNKQIDNVECSNSSPPAPKPIRISSRLPATRDTVLSPRISNLYVGQHLLNVFVCHVESYSHVYIMFGDDYNRATKLFQDMNNCIELIRPSTITFELKEQDLVALHHEKKWFRGRCLNSTGTSVTVLCIDSGVNISCSRNNLRRLPDMFRTSPPCCIECSLSGLPTTITMNETPDAIRSECIELLYKDRYEAIVTKLESPNHPTIVLYYGDENLTLKKMASGHGHGSMSLSMKLIRLLIVLFNLAFVVVGTVILVIGVYVIKDPKMQQLRPLLNPDITSSYSKSLSNIEIFSIALIIIGGVLLLIGFLGCCGAIKGFRFLHFVYAVIIGVVIVAEIFIIISFIAYQHKFKSELVTRLQGSIASFYVGVEVDNSTATNPVSISWDFAQFNLKCCGAIGPNDFSRAEKWNRKNPYNRATNLTVPFTCCPLNATNNWTILPTDLSAASTCATTGQNAYSQGCYDRLIDLLLRYKKNAIIGAAIVGVIEILAFIFAISLYCRKDNYDSL</sequence>
<proteinExistence type="predicted"/>
<organism evidence="8 9">
    <name type="scientific">Rotaria socialis</name>
    <dbReference type="NCBI Taxonomy" id="392032"/>
    <lineage>
        <taxon>Eukaryota</taxon>
        <taxon>Metazoa</taxon>
        <taxon>Spiralia</taxon>
        <taxon>Gnathifera</taxon>
        <taxon>Rotifera</taxon>
        <taxon>Eurotatoria</taxon>
        <taxon>Bdelloidea</taxon>
        <taxon>Philodinida</taxon>
        <taxon>Philodinidae</taxon>
        <taxon>Rotaria</taxon>
    </lineage>
</organism>
<evidence type="ECO:0000313" key="9">
    <source>
        <dbReference type="Proteomes" id="UP000663851"/>
    </source>
</evidence>
<dbReference type="Gene3D" id="2.40.50.90">
    <property type="match status" value="1"/>
</dbReference>
<dbReference type="GO" id="GO:0005886">
    <property type="term" value="C:plasma membrane"/>
    <property type="evidence" value="ECO:0007669"/>
    <property type="project" value="TreeGrafter"/>
</dbReference>
<dbReference type="Gene3D" id="2.30.30.140">
    <property type="match status" value="1"/>
</dbReference>
<dbReference type="InterPro" id="IPR008952">
    <property type="entry name" value="Tetraspanin_EC2_sf"/>
</dbReference>
<protein>
    <recommendedName>
        <fullName evidence="7">Tudor domain-containing protein</fullName>
    </recommendedName>
</protein>
<gene>
    <name evidence="8" type="ORF">HFQ381_LOCUS9018</name>
</gene>
<dbReference type="Gene3D" id="1.10.1450.10">
    <property type="entry name" value="Tetraspanin"/>
    <property type="match status" value="1"/>
</dbReference>
<keyword evidence="4 6" id="KW-0472">Membrane</keyword>
<dbReference type="InterPro" id="IPR018499">
    <property type="entry name" value="Tetraspanin/Peripherin"/>
</dbReference>
<feature type="transmembrane region" description="Helical" evidence="6">
    <location>
        <begin position="402"/>
        <end position="422"/>
    </location>
</feature>
<dbReference type="PANTHER" id="PTHR19282">
    <property type="entry name" value="TETRASPANIN"/>
    <property type="match status" value="1"/>
</dbReference>
<dbReference type="PRINTS" id="PR00259">
    <property type="entry name" value="TMFOUR"/>
</dbReference>
<keyword evidence="2 6" id="KW-0812">Transmembrane</keyword>
<evidence type="ECO:0000256" key="6">
    <source>
        <dbReference type="SAM" id="Phobius"/>
    </source>
</evidence>
<feature type="region of interest" description="Disordered" evidence="5">
    <location>
        <begin position="33"/>
        <end position="52"/>
    </location>
</feature>
<feature type="domain" description="Tudor" evidence="7">
    <location>
        <begin position="162"/>
        <end position="275"/>
    </location>
</feature>
<evidence type="ECO:0000259" key="7">
    <source>
        <dbReference type="Pfam" id="PF00567"/>
    </source>
</evidence>
<dbReference type="Proteomes" id="UP000663851">
    <property type="component" value="Unassembled WGS sequence"/>
</dbReference>
<name>A0A820CW14_9BILA</name>
<feature type="transmembrane region" description="Helical" evidence="6">
    <location>
        <begin position="586"/>
        <end position="609"/>
    </location>
</feature>
<dbReference type="SUPFAM" id="SSF63748">
    <property type="entry name" value="Tudor/PWWP/MBT"/>
    <property type="match status" value="1"/>
</dbReference>
<comment type="caution">
    <text evidence="8">The sequence shown here is derived from an EMBL/GenBank/DDBJ whole genome shotgun (WGS) entry which is preliminary data.</text>
</comment>
<evidence type="ECO:0000256" key="3">
    <source>
        <dbReference type="ARBA" id="ARBA00022989"/>
    </source>
</evidence>
<dbReference type="PANTHER" id="PTHR19282:SF544">
    <property type="entry name" value="TETRASPANIN"/>
    <property type="match status" value="1"/>
</dbReference>
<evidence type="ECO:0000256" key="1">
    <source>
        <dbReference type="ARBA" id="ARBA00004141"/>
    </source>
</evidence>
<dbReference type="AlphaFoldDB" id="A0A820CW14"/>
<dbReference type="Pfam" id="PF00567">
    <property type="entry name" value="TUDOR"/>
    <property type="match status" value="1"/>
</dbReference>
<evidence type="ECO:0000313" key="8">
    <source>
        <dbReference type="EMBL" id="CAF4227404.1"/>
    </source>
</evidence>
<keyword evidence="3 6" id="KW-1133">Transmembrane helix</keyword>
<evidence type="ECO:0000256" key="2">
    <source>
        <dbReference type="ARBA" id="ARBA00022692"/>
    </source>
</evidence>
<dbReference type="SUPFAM" id="SSF48652">
    <property type="entry name" value="Tetraspanin"/>
    <property type="match status" value="1"/>
</dbReference>
<dbReference type="EMBL" id="CAJOBO010000462">
    <property type="protein sequence ID" value="CAF4227404.1"/>
    <property type="molecule type" value="Genomic_DNA"/>
</dbReference>
<dbReference type="InterPro" id="IPR002999">
    <property type="entry name" value="Tudor"/>
</dbReference>
<dbReference type="Pfam" id="PF00335">
    <property type="entry name" value="Tetraspanin"/>
    <property type="match status" value="1"/>
</dbReference>
<dbReference type="InterPro" id="IPR035437">
    <property type="entry name" value="SNase_OB-fold_sf"/>
</dbReference>
<comment type="subcellular location">
    <subcellularLocation>
        <location evidence="1">Membrane</location>
        <topology evidence="1">Multi-pass membrane protein</topology>
    </subcellularLocation>
</comment>
<evidence type="ECO:0000256" key="5">
    <source>
        <dbReference type="SAM" id="MobiDB-lite"/>
    </source>
</evidence>
<feature type="compositionally biased region" description="Polar residues" evidence="5">
    <location>
        <begin position="33"/>
        <end position="44"/>
    </location>
</feature>
<accession>A0A820CW14</accession>
<feature type="transmembrane region" description="Helical" evidence="6">
    <location>
        <begin position="434"/>
        <end position="457"/>
    </location>
</feature>
<reference evidence="8" key="1">
    <citation type="submission" date="2021-02" db="EMBL/GenBank/DDBJ databases">
        <authorList>
            <person name="Nowell W R."/>
        </authorList>
    </citation>
    <scope>NUCLEOTIDE SEQUENCE</scope>
</reference>